<evidence type="ECO:0000313" key="2">
    <source>
        <dbReference type="EMBL" id="KAK2983101.1"/>
    </source>
</evidence>
<sequence length="341" mass="38374">MDNVETGFEEGIGDMRPGGKRRIIIPPELGPPEFGPSRSKVVRVFQGCLKPWQPDLKDYNGKLAMERGFRYTRIGGSQKVMSLDERTLAATSNIIWVSDLIKEQEWDKQLIQDPFHPETAKKTGRSTHSRSVAGMWIGDVDKNGRSMEDREDRAEIGGFGGRSVQISNFVCRSAVDTMARRRRATSGAVRLCGRMKVEVIIRDRAHDRCHANVASGVKPRVDPLGERQVEKVTEASFSSSTWKNAVRKISAITTMAVVLQWEKLKADENRETKREVCLFREKASSNEEEIGFSPQSTPTTLPRAIKALKATKRGELFKCFDARTRAMNRFQQIVINDSSSI</sequence>
<reference evidence="2" key="1">
    <citation type="submission" date="2022-12" db="EMBL/GenBank/DDBJ databases">
        <title>Draft genome assemblies for two species of Escallonia (Escalloniales).</title>
        <authorList>
            <person name="Chanderbali A."/>
            <person name="Dervinis C."/>
            <person name="Anghel I."/>
            <person name="Soltis D."/>
            <person name="Soltis P."/>
            <person name="Zapata F."/>
        </authorList>
    </citation>
    <scope>NUCLEOTIDE SEQUENCE</scope>
    <source>
        <strain evidence="2">UCBG92.1500</strain>
        <tissue evidence="2">Leaf</tissue>
    </source>
</reference>
<dbReference type="SUPFAM" id="SSF54534">
    <property type="entry name" value="FKBP-like"/>
    <property type="match status" value="1"/>
</dbReference>
<feature type="region of interest" description="Disordered" evidence="1">
    <location>
        <begin position="1"/>
        <end position="30"/>
    </location>
</feature>
<comment type="caution">
    <text evidence="2">The sequence shown here is derived from an EMBL/GenBank/DDBJ whole genome shotgun (WGS) entry which is preliminary data.</text>
</comment>
<evidence type="ECO:0000256" key="1">
    <source>
        <dbReference type="SAM" id="MobiDB-lite"/>
    </source>
</evidence>
<dbReference type="PANTHER" id="PTHR47414:SF1">
    <property type="entry name" value="PEPTIDYL-PROLYL CIS-TRANS ISOMERASE FKBP20-2, CHLOROPLASTIC"/>
    <property type="match status" value="1"/>
</dbReference>
<gene>
    <name evidence="2" type="ORF">RJ640_000943</name>
</gene>
<name>A0AA88UI99_9ASTE</name>
<organism evidence="2 3">
    <name type="scientific">Escallonia rubra</name>
    <dbReference type="NCBI Taxonomy" id="112253"/>
    <lineage>
        <taxon>Eukaryota</taxon>
        <taxon>Viridiplantae</taxon>
        <taxon>Streptophyta</taxon>
        <taxon>Embryophyta</taxon>
        <taxon>Tracheophyta</taxon>
        <taxon>Spermatophyta</taxon>
        <taxon>Magnoliopsida</taxon>
        <taxon>eudicotyledons</taxon>
        <taxon>Gunneridae</taxon>
        <taxon>Pentapetalae</taxon>
        <taxon>asterids</taxon>
        <taxon>campanulids</taxon>
        <taxon>Escalloniales</taxon>
        <taxon>Escalloniaceae</taxon>
        <taxon>Escallonia</taxon>
    </lineage>
</organism>
<evidence type="ECO:0000313" key="3">
    <source>
        <dbReference type="Proteomes" id="UP001187471"/>
    </source>
</evidence>
<dbReference type="InterPro" id="IPR044239">
    <property type="entry name" value="FKBP20-2-like"/>
</dbReference>
<proteinExistence type="predicted"/>
<accession>A0AA88UI99</accession>
<dbReference type="Gene3D" id="3.10.50.40">
    <property type="match status" value="1"/>
</dbReference>
<dbReference type="PANTHER" id="PTHR47414">
    <property type="entry name" value="PEPTIDYL-PROLYL CIS-TRANS ISOMERASE FKBP20-2, CHLOROPLASTIC"/>
    <property type="match status" value="1"/>
</dbReference>
<dbReference type="Proteomes" id="UP001187471">
    <property type="component" value="Unassembled WGS sequence"/>
</dbReference>
<keyword evidence="3" id="KW-1185">Reference proteome</keyword>
<dbReference type="GO" id="GO:0003755">
    <property type="term" value="F:peptidyl-prolyl cis-trans isomerase activity"/>
    <property type="evidence" value="ECO:0007669"/>
    <property type="project" value="InterPro"/>
</dbReference>
<dbReference type="InterPro" id="IPR046357">
    <property type="entry name" value="PPIase_dom_sf"/>
</dbReference>
<dbReference type="EMBL" id="JAVXUO010001357">
    <property type="protein sequence ID" value="KAK2983101.1"/>
    <property type="molecule type" value="Genomic_DNA"/>
</dbReference>
<protein>
    <submittedName>
        <fullName evidence="2">Uncharacterized protein</fullName>
    </submittedName>
</protein>
<dbReference type="AlphaFoldDB" id="A0AA88UI99"/>